<dbReference type="GO" id="GO:0005886">
    <property type="term" value="C:plasma membrane"/>
    <property type="evidence" value="ECO:0007669"/>
    <property type="project" value="UniProtKB-SubCell"/>
</dbReference>
<keyword evidence="6" id="KW-0732">Signal</keyword>
<evidence type="ECO:0000256" key="3">
    <source>
        <dbReference type="ARBA" id="ARBA00008773"/>
    </source>
</evidence>
<dbReference type="Gene3D" id="3.20.20.80">
    <property type="entry name" value="Glycosidases"/>
    <property type="match status" value="1"/>
</dbReference>
<evidence type="ECO:0000256" key="11">
    <source>
        <dbReference type="ARBA" id="ARBA00033417"/>
    </source>
</evidence>
<dbReference type="Pfam" id="PF07983">
    <property type="entry name" value="X8"/>
    <property type="match status" value="1"/>
</dbReference>
<keyword evidence="5" id="KW-0325">Glycoprotein</keyword>
<evidence type="ECO:0000256" key="12">
    <source>
        <dbReference type="RuleBase" id="RU004335"/>
    </source>
</evidence>
<dbReference type="InterPro" id="IPR017853">
    <property type="entry name" value="GH"/>
</dbReference>
<dbReference type="InterPro" id="IPR044788">
    <property type="entry name" value="X8_dom_prot"/>
</dbReference>
<dbReference type="InterPro" id="IPR000490">
    <property type="entry name" value="Glyco_hydro_17"/>
</dbReference>
<name>I3T4X0_LOTJA</name>
<dbReference type="PANTHER" id="PTHR31044">
    <property type="entry name" value="BETA-1,3 GLUCANASE"/>
    <property type="match status" value="1"/>
</dbReference>
<evidence type="ECO:0000256" key="5">
    <source>
        <dbReference type="ARBA" id="ARBA00022622"/>
    </source>
</evidence>
<dbReference type="PANTHER" id="PTHR31044:SF130">
    <property type="entry name" value="CARBOHYDRATE-BINDING X8 DOMAIN SUPERFAMILY PROTEIN"/>
    <property type="match status" value="1"/>
</dbReference>
<keyword evidence="5" id="KW-0449">Lipoprotein</keyword>
<comment type="subcellular location">
    <subcellularLocation>
        <location evidence="2">Cell membrane</location>
        <topology evidence="2">Lipid-anchor</topology>
        <topology evidence="2">GPI-anchor</topology>
    </subcellularLocation>
</comment>
<keyword evidence="9" id="KW-0326">Glycosidase</keyword>
<evidence type="ECO:0000256" key="9">
    <source>
        <dbReference type="ARBA" id="ARBA00023295"/>
    </source>
</evidence>
<keyword evidence="5" id="KW-0472">Membrane</keyword>
<comment type="similarity">
    <text evidence="3 12">Belongs to the glycosyl hydrolase 17 family.</text>
</comment>
<reference evidence="14" key="1">
    <citation type="submission" date="2012-05" db="EMBL/GenBank/DDBJ databases">
        <authorList>
            <person name="Krishnakumar V."/>
            <person name="Cheung F."/>
            <person name="Xiao Y."/>
            <person name="Chan A."/>
            <person name="Moskal W.A."/>
            <person name="Town C.D."/>
        </authorList>
    </citation>
    <scope>NUCLEOTIDE SEQUENCE</scope>
</reference>
<evidence type="ECO:0000256" key="2">
    <source>
        <dbReference type="ARBA" id="ARBA00004609"/>
    </source>
</evidence>
<evidence type="ECO:0000256" key="10">
    <source>
        <dbReference type="ARBA" id="ARBA00033335"/>
    </source>
</evidence>
<dbReference type="AlphaFoldDB" id="I3T4X0"/>
<dbReference type="GO" id="GO:0009506">
    <property type="term" value="C:plasmodesma"/>
    <property type="evidence" value="ECO:0007669"/>
    <property type="project" value="UniProtKB-ARBA"/>
</dbReference>
<keyword evidence="8" id="KW-1015">Disulfide bond</keyword>
<protein>
    <recommendedName>
        <fullName evidence="4">glucan endo-1,3-beta-D-glucosidase</fullName>
        <ecNumber evidence="4">3.2.1.39</ecNumber>
    </recommendedName>
    <alternativeName>
        <fullName evidence="10">(1-&gt;3)-beta-glucan endohydrolase</fullName>
    </alternativeName>
    <alternativeName>
        <fullName evidence="11">Beta-1,3-endoglucanase</fullName>
    </alternativeName>
</protein>
<sequence>MPNRRFEAYIFALFNENQKPGPIAERNWGLFRLDFTPVYESGVLRSGQRPAPVGGGVPKPAVGGQKWCVPKADASNQALQANINYVCSQNVDCKPIQPGGTCFAPNDVRALATYAMNAYYQANGRHDYNCDFSHTAVITSTNPSHGNCRI</sequence>
<feature type="domain" description="X8" evidence="13">
    <location>
        <begin position="66"/>
        <end position="150"/>
    </location>
</feature>
<evidence type="ECO:0000256" key="7">
    <source>
        <dbReference type="ARBA" id="ARBA00022801"/>
    </source>
</evidence>
<dbReference type="InterPro" id="IPR012946">
    <property type="entry name" value="X8"/>
</dbReference>
<organism evidence="14">
    <name type="scientific">Lotus japonicus</name>
    <name type="common">Lotus corniculatus var. japonicus</name>
    <dbReference type="NCBI Taxonomy" id="34305"/>
    <lineage>
        <taxon>Eukaryota</taxon>
        <taxon>Viridiplantae</taxon>
        <taxon>Streptophyta</taxon>
        <taxon>Embryophyta</taxon>
        <taxon>Tracheophyta</taxon>
        <taxon>Spermatophyta</taxon>
        <taxon>Magnoliopsida</taxon>
        <taxon>eudicotyledons</taxon>
        <taxon>Gunneridae</taxon>
        <taxon>Pentapetalae</taxon>
        <taxon>rosids</taxon>
        <taxon>fabids</taxon>
        <taxon>Fabales</taxon>
        <taxon>Fabaceae</taxon>
        <taxon>Papilionoideae</taxon>
        <taxon>50 kb inversion clade</taxon>
        <taxon>NPAAA clade</taxon>
        <taxon>Hologalegina</taxon>
        <taxon>robinioid clade</taxon>
        <taxon>Loteae</taxon>
        <taxon>Lotus</taxon>
    </lineage>
</organism>
<evidence type="ECO:0000256" key="1">
    <source>
        <dbReference type="ARBA" id="ARBA00000382"/>
    </source>
</evidence>
<keyword evidence="5" id="KW-0336">GPI-anchor</keyword>
<dbReference type="SMART" id="SM00768">
    <property type="entry name" value="X8"/>
    <property type="match status" value="1"/>
</dbReference>
<keyword evidence="7" id="KW-0378">Hydrolase</keyword>
<evidence type="ECO:0000256" key="6">
    <source>
        <dbReference type="ARBA" id="ARBA00022729"/>
    </source>
</evidence>
<evidence type="ECO:0000256" key="4">
    <source>
        <dbReference type="ARBA" id="ARBA00012780"/>
    </source>
</evidence>
<evidence type="ECO:0000259" key="13">
    <source>
        <dbReference type="SMART" id="SM00768"/>
    </source>
</evidence>
<accession>I3T4X0</accession>
<evidence type="ECO:0000313" key="14">
    <source>
        <dbReference type="EMBL" id="AFK47562.1"/>
    </source>
</evidence>
<dbReference type="EC" id="3.2.1.39" evidence="4"/>
<dbReference type="FunFam" id="1.20.58.1040:FF:000003">
    <property type="entry name" value="glucan endo-1,3-beta-glucosidase 7"/>
    <property type="match status" value="1"/>
</dbReference>
<dbReference type="GO" id="GO:0005975">
    <property type="term" value="P:carbohydrate metabolic process"/>
    <property type="evidence" value="ECO:0007669"/>
    <property type="project" value="InterPro"/>
</dbReference>
<proteinExistence type="evidence at transcript level"/>
<dbReference type="GO" id="GO:0098552">
    <property type="term" value="C:side of membrane"/>
    <property type="evidence" value="ECO:0007669"/>
    <property type="project" value="UniProtKB-KW"/>
</dbReference>
<dbReference type="SUPFAM" id="SSF51445">
    <property type="entry name" value="(Trans)glycosidases"/>
    <property type="match status" value="1"/>
</dbReference>
<evidence type="ECO:0000256" key="8">
    <source>
        <dbReference type="ARBA" id="ARBA00023157"/>
    </source>
</evidence>
<dbReference type="EMBL" id="BT147768">
    <property type="protein sequence ID" value="AFK47562.1"/>
    <property type="molecule type" value="mRNA"/>
</dbReference>
<dbReference type="Pfam" id="PF00332">
    <property type="entry name" value="Glyco_hydro_17"/>
    <property type="match status" value="1"/>
</dbReference>
<comment type="catalytic activity">
    <reaction evidence="1">
        <text>Hydrolysis of (1-&gt;3)-beta-D-glucosidic linkages in (1-&gt;3)-beta-D-glucans.</text>
        <dbReference type="EC" id="3.2.1.39"/>
    </reaction>
</comment>
<dbReference type="GO" id="GO:0042973">
    <property type="term" value="F:glucan endo-1,3-beta-D-glucosidase activity"/>
    <property type="evidence" value="ECO:0007669"/>
    <property type="project" value="UniProtKB-EC"/>
</dbReference>
<dbReference type="Gene3D" id="1.20.58.1040">
    <property type="match status" value="1"/>
</dbReference>